<dbReference type="eggNOG" id="COG2072">
    <property type="taxonomic scope" value="Bacteria"/>
</dbReference>
<keyword evidence="1" id="KW-0560">Oxidoreductase</keyword>
<evidence type="ECO:0008006" key="4">
    <source>
        <dbReference type="Google" id="ProtNLM"/>
    </source>
</evidence>
<protein>
    <recommendedName>
        <fullName evidence="4">Oxidoreductase</fullName>
    </recommendedName>
</protein>
<comment type="caution">
    <text evidence="2">The sequence shown here is derived from an EMBL/GenBank/DDBJ whole genome shotgun (WGS) entry which is preliminary data.</text>
</comment>
<evidence type="ECO:0000313" key="3">
    <source>
        <dbReference type="Proteomes" id="UP000027583"/>
    </source>
</evidence>
<dbReference type="PANTHER" id="PTHR43539">
    <property type="entry name" value="FLAVIN-BINDING MONOOXYGENASE-LIKE PROTEIN (AFU_ORTHOLOGUE AFUA_4G09220)"/>
    <property type="match status" value="1"/>
</dbReference>
<dbReference type="Gene3D" id="3.50.50.60">
    <property type="entry name" value="FAD/NAD(P)-binding domain"/>
    <property type="match status" value="1"/>
</dbReference>
<dbReference type="GO" id="GO:0004497">
    <property type="term" value="F:monooxygenase activity"/>
    <property type="evidence" value="ECO:0007669"/>
    <property type="project" value="TreeGrafter"/>
</dbReference>
<name>A0A060QAU2_9PROT</name>
<accession>A0A060QAU2</accession>
<dbReference type="Pfam" id="PF13738">
    <property type="entry name" value="Pyr_redox_3"/>
    <property type="match status" value="1"/>
</dbReference>
<sequence>MQNKALRDLADRVHQDLQKIAYASGPWVSSTLTHHGEAVLDVAVIGGGQGGLSTSFALRRIGVHNVRVFERAKKGQAGPWVTFARMITLRTPKHVTGPDLGIPSLTPRSWFEARYGKDAWESLGKIDRRDWQAYLGWYEETLALPVEHDRELVDVVWQDGLLHLQFRSQEGEISYVWARRLVLATGIEGSGSWHVPEFIRETVPSHLYAHTHQPIDFEALRGKRVGVLGGGASAFDNAATALEAGARSVAVCIRRKTLPRINPYRWMENAGFLAHFPALPDLTRWRFMRRIFDLNQPPPQDTFWRCSRHDGFSFHGDTPWLGARCEGETITVDTPHGTMEFDFLIIGTGFVIDFSKRPETASFAGNVALWRDCFEAPDGEESAVLDSYPYLGPQSQFLPRDPAHPDAAMLGAIYNFTFAATPSMGLSGASISGMRYGVDRLARSIACDLFVQDGEKHLESLLAYDAEELVSLGREGEEQA</sequence>
<dbReference type="RefSeq" id="WP_023978385.1">
    <property type="nucleotide sequence ID" value="NZ_CBLX010000003.1"/>
</dbReference>
<evidence type="ECO:0000256" key="1">
    <source>
        <dbReference type="ARBA" id="ARBA00023002"/>
    </source>
</evidence>
<proteinExistence type="predicted"/>
<evidence type="ECO:0000313" key="2">
    <source>
        <dbReference type="EMBL" id="CDG38209.1"/>
    </source>
</evidence>
<dbReference type="InterPro" id="IPR036188">
    <property type="entry name" value="FAD/NAD-bd_sf"/>
</dbReference>
<dbReference type="SUPFAM" id="SSF51905">
    <property type="entry name" value="FAD/NAD(P)-binding domain"/>
    <property type="match status" value="1"/>
</dbReference>
<dbReference type="PRINTS" id="PR00368">
    <property type="entry name" value="FADPNR"/>
</dbReference>
<dbReference type="EMBL" id="CBLX010000003">
    <property type="protein sequence ID" value="CDG38209.1"/>
    <property type="molecule type" value="Genomic_DNA"/>
</dbReference>
<reference evidence="2 3" key="2">
    <citation type="journal article" date="2014" name="PLoS ONE">
        <title>Evolution of mitochondria reconstructed from the energy metabolism of living bacteria.</title>
        <authorList>
            <person name="Degli Esposti M."/>
            <person name="Chouaia B."/>
            <person name="Comandatore F."/>
            <person name="Crotti E."/>
            <person name="Sassera D."/>
            <person name="Lievens P.M."/>
            <person name="Daffonchio D."/>
            <person name="Bandi C."/>
        </authorList>
    </citation>
    <scope>NUCLEOTIDE SEQUENCE [LARGE SCALE GENOMIC DNA]</scope>
    <source>
        <strain evidence="2 3">SF2.1</strain>
    </source>
</reference>
<dbReference type="AlphaFoldDB" id="A0A060QAU2"/>
<organism evidence="2 3">
    <name type="scientific">Asaia bogorensis</name>
    <dbReference type="NCBI Taxonomy" id="91915"/>
    <lineage>
        <taxon>Bacteria</taxon>
        <taxon>Pseudomonadati</taxon>
        <taxon>Pseudomonadota</taxon>
        <taxon>Alphaproteobacteria</taxon>
        <taxon>Acetobacterales</taxon>
        <taxon>Acetobacteraceae</taxon>
        <taxon>Asaia</taxon>
    </lineage>
</organism>
<gene>
    <name evidence="2" type="ORF">ASAP_0164</name>
</gene>
<dbReference type="PRINTS" id="PR00411">
    <property type="entry name" value="PNDRDTASEI"/>
</dbReference>
<dbReference type="GO" id="GO:0050660">
    <property type="term" value="F:flavin adenine dinucleotide binding"/>
    <property type="evidence" value="ECO:0007669"/>
    <property type="project" value="TreeGrafter"/>
</dbReference>
<dbReference type="PANTHER" id="PTHR43539:SF91">
    <property type="entry name" value="FAD-DEPENDENT URATE HYDROXYLASE"/>
    <property type="match status" value="1"/>
</dbReference>
<dbReference type="Proteomes" id="UP000027583">
    <property type="component" value="Unassembled WGS sequence"/>
</dbReference>
<reference evidence="2 3" key="1">
    <citation type="journal article" date="2014" name="Genome Biol. Evol.">
        <title>Acetic acid bacteria genomes reveal functional traits for adaptation to life in insect guts.</title>
        <authorList>
            <person name="Chouaia B."/>
            <person name="Gaiarsa S."/>
            <person name="Crotti E."/>
            <person name="Comandatore F."/>
            <person name="Degli Esposti M."/>
            <person name="Ricci I."/>
            <person name="Alma A."/>
            <person name="Favia G."/>
            <person name="Bandi C."/>
            <person name="Daffonchio D."/>
        </authorList>
    </citation>
    <scope>NUCLEOTIDE SEQUENCE [LARGE SCALE GENOMIC DNA]</scope>
    <source>
        <strain evidence="2 3">SF2.1</strain>
    </source>
</reference>
<dbReference type="InterPro" id="IPR050982">
    <property type="entry name" value="Auxin_biosynth/cation_transpt"/>
</dbReference>